<name>A0ABR7N4A6_9FIRM</name>
<dbReference type="Gene3D" id="3.40.50.1000">
    <property type="entry name" value="HAD superfamily/HAD-like"/>
    <property type="match status" value="1"/>
</dbReference>
<dbReference type="RefSeq" id="WP_330606003.1">
    <property type="nucleotide sequence ID" value="NZ_JACRSX010000022.1"/>
</dbReference>
<dbReference type="EMBL" id="JACRSX010000022">
    <property type="protein sequence ID" value="MBC8563446.1"/>
    <property type="molecule type" value="Genomic_DNA"/>
</dbReference>
<organism evidence="2 3">
    <name type="scientific">Jutongia huaianensis</name>
    <dbReference type="NCBI Taxonomy" id="2763668"/>
    <lineage>
        <taxon>Bacteria</taxon>
        <taxon>Bacillati</taxon>
        <taxon>Bacillota</taxon>
        <taxon>Clostridia</taxon>
        <taxon>Lachnospirales</taxon>
        <taxon>Lachnospiraceae</taxon>
        <taxon>Jutongia</taxon>
    </lineage>
</organism>
<gene>
    <name evidence="2" type="ORF">H8704_12575</name>
</gene>
<dbReference type="SUPFAM" id="SSF56784">
    <property type="entry name" value="HAD-like"/>
    <property type="match status" value="1"/>
</dbReference>
<dbReference type="Gene3D" id="1.10.1370.30">
    <property type="match status" value="1"/>
</dbReference>
<dbReference type="InterPro" id="IPR011976">
    <property type="entry name" value="Pept_M3B_oligopep-rel"/>
</dbReference>
<dbReference type="CDD" id="cd09606">
    <property type="entry name" value="M3B_PepF"/>
    <property type="match status" value="1"/>
</dbReference>
<dbReference type="PANTHER" id="PTHR43434:SF20">
    <property type="entry name" value="5'-NUCLEOTIDASE"/>
    <property type="match status" value="1"/>
</dbReference>
<keyword evidence="3" id="KW-1185">Reference proteome</keyword>
<evidence type="ECO:0000313" key="3">
    <source>
        <dbReference type="Proteomes" id="UP000606193"/>
    </source>
</evidence>
<dbReference type="InterPro" id="IPR023214">
    <property type="entry name" value="HAD_sf"/>
</dbReference>
<reference evidence="2 3" key="1">
    <citation type="submission" date="2020-08" db="EMBL/GenBank/DDBJ databases">
        <title>Genome public.</title>
        <authorList>
            <person name="Liu C."/>
            <person name="Sun Q."/>
        </authorList>
    </citation>
    <scope>NUCLEOTIDE SEQUENCE [LARGE SCALE GENOMIC DNA]</scope>
    <source>
        <strain evidence="2 3">NSJ-37</strain>
    </source>
</reference>
<dbReference type="PANTHER" id="PTHR43434">
    <property type="entry name" value="PHOSPHOGLYCOLATE PHOSPHATASE"/>
    <property type="match status" value="1"/>
</dbReference>
<dbReference type="Proteomes" id="UP000606193">
    <property type="component" value="Unassembled WGS sequence"/>
</dbReference>
<evidence type="ECO:0000256" key="1">
    <source>
        <dbReference type="SAM" id="Coils"/>
    </source>
</evidence>
<sequence>MSWKYLLFDLDGTLTDSSEGILKCVIYALEAAGIEVPDREKLLQFVGPPLIEGFQDIIGMDHAAAVQATVKYRERYGVIGLFENKPYDGIALALSRLKSQGKVIALATSKPESYAVRILQHFNLMKYFDVAVGASMDESRNNKTAVIKEALRRLGISEDDKEQVLMIGDRRHDIRGAKDCGIASLGVYYGFAEIGELEKAGADYIAWSVDDMVTIAGAAESQAESKDSDGESLSEMKYQRVDLEQAVEHLKKLIRQQEQAQSGAEQLKIHQEYYRLSDLVSTMYALAMFRHSIDTTDQYYDQEMSYYDEQLPDFELWDMKYHEALYHSPYRGELEKVIGKVAFKNIELQMKSTSPELVELQQEENKLVNEYEKLLASAEFLWNGDTISMAELGKYQTDPDQAIRQKAWTLLQDFLQTNGETLDRIYDELVHNRTEQARKAGYENFVELGYYRMQRNCYDHSQMEQFRKWIKEYWVPLASEVQDRRRRRLGLETLHIYDNGLYYKEGNPAPEGTPQQILQNGLKMYRELSAETAEFMEQMVRREMFDVLSHPGKKQGGYMEFLPLPRMPLIFANFNGTSGDVDVITHECGHAFQGYLAGKDDIREHWDITMETAETHSMSMEFFTNPWMELFFGEAAPEFRQMQLEDAICFIPYGCMVDEFQQIIYEYPELTPDQRHEVWRRLEKQYRPHLNMEGMPFFEKGGFWQRQHHIYSTPFYYIDYCLAQICALQYKLMMEQDYERAWKSYLKLCRMSASGFFTDMIRDVGLLNPLEEECIQQLIQQLSGA</sequence>
<dbReference type="InterPro" id="IPR023198">
    <property type="entry name" value="PGP-like_dom2"/>
</dbReference>
<dbReference type="NCBIfam" id="TIGR02289">
    <property type="entry name" value="M3_not_pepF"/>
    <property type="match status" value="1"/>
</dbReference>
<dbReference type="InterPro" id="IPR036412">
    <property type="entry name" value="HAD-like_sf"/>
</dbReference>
<evidence type="ECO:0000313" key="2">
    <source>
        <dbReference type="EMBL" id="MBC8563446.1"/>
    </source>
</evidence>
<dbReference type="Pfam" id="PF13419">
    <property type="entry name" value="HAD_2"/>
    <property type="match status" value="1"/>
</dbReference>
<proteinExistence type="predicted"/>
<dbReference type="InterPro" id="IPR041492">
    <property type="entry name" value="HAD_2"/>
</dbReference>
<dbReference type="Gene3D" id="1.10.150.240">
    <property type="entry name" value="Putative phosphatase, domain 2"/>
    <property type="match status" value="1"/>
</dbReference>
<feature type="coiled-coil region" evidence="1">
    <location>
        <begin position="233"/>
        <end position="260"/>
    </location>
</feature>
<keyword evidence="1" id="KW-0175">Coiled coil</keyword>
<protein>
    <submittedName>
        <fullName evidence="2">M3 family oligoendopeptidase</fullName>
    </submittedName>
</protein>
<dbReference type="SUPFAM" id="SSF55486">
    <property type="entry name" value="Metalloproteases ('zincins'), catalytic domain"/>
    <property type="match status" value="1"/>
</dbReference>
<dbReference type="InterPro" id="IPR050155">
    <property type="entry name" value="HAD-like_hydrolase_sf"/>
</dbReference>
<comment type="caution">
    <text evidence="2">The sequence shown here is derived from an EMBL/GenBank/DDBJ whole genome shotgun (WGS) entry which is preliminary data.</text>
</comment>
<accession>A0ABR7N4A6</accession>